<feature type="compositionally biased region" description="Basic residues" evidence="2">
    <location>
        <begin position="609"/>
        <end position="628"/>
    </location>
</feature>
<keyword evidence="4" id="KW-1185">Reference proteome</keyword>
<feature type="compositionally biased region" description="Basic and acidic residues" evidence="2">
    <location>
        <begin position="303"/>
        <end position="312"/>
    </location>
</feature>
<evidence type="ECO:0000256" key="1">
    <source>
        <dbReference type="SAM" id="Coils"/>
    </source>
</evidence>
<proteinExistence type="predicted"/>
<feature type="compositionally biased region" description="Basic and acidic residues" evidence="2">
    <location>
        <begin position="531"/>
        <end position="545"/>
    </location>
</feature>
<dbReference type="EMBL" id="CAJHNJ030000184">
    <property type="protein sequence ID" value="CAG9137091.1"/>
    <property type="molecule type" value="Genomic_DNA"/>
</dbReference>
<reference evidence="3" key="1">
    <citation type="submission" date="2020-11" db="EMBL/GenBank/DDBJ databases">
        <authorList>
            <person name="Whiteford S."/>
        </authorList>
    </citation>
    <scope>NUCLEOTIDE SEQUENCE</scope>
</reference>
<feature type="compositionally biased region" description="Basic and acidic residues" evidence="2">
    <location>
        <begin position="879"/>
        <end position="890"/>
    </location>
</feature>
<feature type="region of interest" description="Disordered" evidence="2">
    <location>
        <begin position="95"/>
        <end position="123"/>
    </location>
</feature>
<gene>
    <name evidence="3" type="ORF">PLXY2_LOCUS15341</name>
</gene>
<feature type="compositionally biased region" description="Polar residues" evidence="2">
    <location>
        <begin position="1035"/>
        <end position="1057"/>
    </location>
</feature>
<dbReference type="Gene3D" id="1.10.10.60">
    <property type="entry name" value="Homeodomain-like"/>
    <property type="match status" value="1"/>
</dbReference>
<accession>A0A8S4GB73</accession>
<evidence type="ECO:0000313" key="4">
    <source>
        <dbReference type="Proteomes" id="UP000653454"/>
    </source>
</evidence>
<dbReference type="Proteomes" id="UP000653454">
    <property type="component" value="Unassembled WGS sequence"/>
</dbReference>
<keyword evidence="1" id="KW-0175">Coiled coil</keyword>
<feature type="region of interest" description="Disordered" evidence="2">
    <location>
        <begin position="387"/>
        <end position="661"/>
    </location>
</feature>
<feature type="region of interest" description="Disordered" evidence="2">
    <location>
        <begin position="238"/>
        <end position="325"/>
    </location>
</feature>
<feature type="compositionally biased region" description="Basic and acidic residues" evidence="2">
    <location>
        <begin position="416"/>
        <end position="439"/>
    </location>
</feature>
<feature type="region of interest" description="Disordered" evidence="2">
    <location>
        <begin position="1263"/>
        <end position="1302"/>
    </location>
</feature>
<organism evidence="3 4">
    <name type="scientific">Plutella xylostella</name>
    <name type="common">Diamondback moth</name>
    <name type="synonym">Plutella maculipennis</name>
    <dbReference type="NCBI Taxonomy" id="51655"/>
    <lineage>
        <taxon>Eukaryota</taxon>
        <taxon>Metazoa</taxon>
        <taxon>Ecdysozoa</taxon>
        <taxon>Arthropoda</taxon>
        <taxon>Hexapoda</taxon>
        <taxon>Insecta</taxon>
        <taxon>Pterygota</taxon>
        <taxon>Neoptera</taxon>
        <taxon>Endopterygota</taxon>
        <taxon>Lepidoptera</taxon>
        <taxon>Glossata</taxon>
        <taxon>Ditrysia</taxon>
        <taxon>Yponomeutoidea</taxon>
        <taxon>Plutellidae</taxon>
        <taxon>Plutella</taxon>
    </lineage>
</organism>
<feature type="compositionally biased region" description="Polar residues" evidence="2">
    <location>
        <begin position="1263"/>
        <end position="1274"/>
    </location>
</feature>
<feature type="compositionally biased region" description="Basic and acidic residues" evidence="2">
    <location>
        <begin position="258"/>
        <end position="275"/>
    </location>
</feature>
<feature type="compositionally biased region" description="Basic and acidic residues" evidence="2">
    <location>
        <begin position="943"/>
        <end position="964"/>
    </location>
</feature>
<evidence type="ECO:0000256" key="2">
    <source>
        <dbReference type="SAM" id="MobiDB-lite"/>
    </source>
</evidence>
<feature type="compositionally biased region" description="Low complexity" evidence="2">
    <location>
        <begin position="500"/>
        <end position="518"/>
    </location>
</feature>
<feature type="compositionally biased region" description="Polar residues" evidence="2">
    <location>
        <begin position="477"/>
        <end position="495"/>
    </location>
</feature>
<feature type="compositionally biased region" description="Polar residues" evidence="2">
    <location>
        <begin position="313"/>
        <end position="325"/>
    </location>
</feature>
<feature type="region of interest" description="Disordered" evidence="2">
    <location>
        <begin position="747"/>
        <end position="767"/>
    </location>
</feature>
<evidence type="ECO:0000313" key="3">
    <source>
        <dbReference type="EMBL" id="CAG9137091.1"/>
    </source>
</evidence>
<feature type="coiled-coil region" evidence="1">
    <location>
        <begin position="152"/>
        <end position="185"/>
    </location>
</feature>
<feature type="region of interest" description="Disordered" evidence="2">
    <location>
        <begin position="1173"/>
        <end position="1198"/>
    </location>
</feature>
<feature type="region of interest" description="Disordered" evidence="2">
    <location>
        <begin position="879"/>
        <end position="1063"/>
    </location>
</feature>
<feature type="compositionally biased region" description="Acidic residues" evidence="2">
    <location>
        <begin position="238"/>
        <end position="248"/>
    </location>
</feature>
<feature type="compositionally biased region" description="Basic and acidic residues" evidence="2">
    <location>
        <begin position="1174"/>
        <end position="1189"/>
    </location>
</feature>
<feature type="compositionally biased region" description="Polar residues" evidence="2">
    <location>
        <begin position="440"/>
        <end position="455"/>
    </location>
</feature>
<feature type="compositionally biased region" description="Basic residues" evidence="2">
    <location>
        <begin position="1007"/>
        <end position="1033"/>
    </location>
</feature>
<feature type="compositionally biased region" description="Basic residues" evidence="2">
    <location>
        <begin position="276"/>
        <end position="293"/>
    </location>
</feature>
<comment type="caution">
    <text evidence="3">The sequence shown here is derived from an EMBL/GenBank/DDBJ whole genome shotgun (WGS) entry which is preliminary data.</text>
</comment>
<feature type="compositionally biased region" description="Polar residues" evidence="2">
    <location>
        <begin position="96"/>
        <end position="112"/>
    </location>
</feature>
<name>A0A8S4GB73_PLUXY</name>
<feature type="compositionally biased region" description="Low complexity" evidence="2">
    <location>
        <begin position="630"/>
        <end position="639"/>
    </location>
</feature>
<feature type="compositionally biased region" description="Basic residues" evidence="2">
    <location>
        <begin position="387"/>
        <end position="396"/>
    </location>
</feature>
<protein>
    <submittedName>
        <fullName evidence="3">(diamondback moth) hypothetical protein</fullName>
    </submittedName>
</protein>
<feature type="compositionally biased region" description="Basic and acidic residues" evidence="2">
    <location>
        <begin position="463"/>
        <end position="476"/>
    </location>
</feature>
<feature type="region of interest" description="Disordered" evidence="2">
    <location>
        <begin position="343"/>
        <end position="366"/>
    </location>
</feature>
<sequence length="1702" mass="190378">MSGRAYTMKELRGIVEYINDHKYYGQTKARKMWMDYASSGLTTRTWQSLKETFLKRILPDIVNPYYKLSMEEIRSFRNGRNECNNTNKLEFRTASDESTSIDQNVNEQPSTSRKAKEENNVSGEDITCSKVSSNRESVETFILGTEECYETAEDLIRELESVEEVNESEANTNHVESALKSLSNEPSALVQDIINAFNNESDFSDGEPRLTIVENNEVPRESTTPDNLMEVLLHEIPEDIDDNIETEDNNSKINGVTNKEHEDKKEPDNADDSSKKKSLKLKKIGKKVRAKKHINPETLSKAPTEEQNHVDDNAQTQDQPQTNQVHNSINSSVKNINEKSLTNSGLTDSLLPNNQEGLPHKPNTSESKIIIENTEEIIDHAKSPVIKKSKLKKKKTKCEIKLKPTTGSDVEGNVSETKEHEQPETKLQENQKEEPKTHGTPDTLSSDQKNTTAAKNDTLAEISPKKPANDNNKDSDTANVTDTQESSNPCLQSVSLFAEQSLTAALSDSDSSQPASTSNIQRKTNAAPLVDEDKITMNSSDKTDENDTEIPPNLGTESQILVLRSHSDTESDLEVVPVAIKTRKVNSQRPQRSKVLDNLFGHSSGTHKENRRRKHSFRNGSVSKHHARSSSDSSEWTSESDSDCVSPPRARHRRGGKYLKPPSSRILSLEQEGGLFVAVGKRVYPLIKGGKVLKNLTYNPESDSEAENDSYWKLKYVEQRKINSELQKMLQNNNTGVDNKSIVEKQTNSPILPSKSSKKPKGIIINDQDQDDQVKAFEVVGPKDVEHKPENDKTVKIRFAKDNEEVFLEGHWQSLHPIFSEVMQVFKKKAQLDDAGSKPEETVEINSGATTPVIVNEKVDDETSKKVIEMEDRIFKEIEELDKNGSHKTDDEEETHVNTRRKRGRPRKLDSPTPSAAPSPVPRTNKRAKTDPSPDSEIIVNENKLRPVEETEVKRRGRPRKLEEDATPVKQKRSKAEQPSEEDLVPEDSQILYKFPSPEPAPAPAAHRTRTYSRTSLHRTSNKKYTKSVRVKYHSTGNMSIASESSQGYQDSDNSPPKYNVARKRRLTLPYYSCKDRSKHNRTHTRKSHKYFDWDASGESSNSSFNISVKKTRSVTQNSSANTSAYKSESYQLLMPSGRTFKPLQSISELSPCPNEINPKCDLNLSPASQLMPDKVEDSESNHSTHREAGNSSSVSLPLSPELSIVENISITKNTIHPNDCPTINEMQINEELAKDCDDKYLMLEVDVSVPLMTQDCLLKTSYQKTDIRSSPSEGSAPFIDSVDIDDSGEKKANPGKGTTVSDSLLSKIDTVSIEENATISDSLDLRLKNMLLESAKKMAAQKTIVKIKEETDDISEVTTTTKAKVAKSKAKKRCSTPRKRKGSKKLEVPKVAAVVEEECMEFCNSGRKSCPPVISVYCAENPIENNENVDITNVSVTVAKTKEKSKKPKEIIRVKITRPKSKITVEKSPSKKSRKKNASRLSILTDSGINDTVSTAVLHSFNESVDLIHNHSETCLHANECLTNSVVFMDKSHSIVSLSTSSFHSREDKENVGNIREKGKSVSPQFFCDDARDATSLSYALSKTSNESGDIDAYETSLLTEDLSDEPTLQPRRQSNWYLLSEEENTNTLCGALQPAECTMRSSYGSNLKQIFTSCAVPDLSTITEFSRETDLNSQKGGPQNMDCSTRSEFLKEFTDNEFSM</sequence>